<protein>
    <recommendedName>
        <fullName evidence="2">F-box domain-containing protein</fullName>
    </recommendedName>
</protein>
<dbReference type="InterPro" id="IPR036047">
    <property type="entry name" value="F-box-like_dom_sf"/>
</dbReference>
<dbReference type="SUPFAM" id="SSF81383">
    <property type="entry name" value="F-box domain"/>
    <property type="match status" value="1"/>
</dbReference>
<evidence type="ECO:0000313" key="3">
    <source>
        <dbReference type="EMBL" id="ETO17899.1"/>
    </source>
</evidence>
<evidence type="ECO:0000313" key="4">
    <source>
        <dbReference type="Proteomes" id="UP000023152"/>
    </source>
</evidence>
<dbReference type="Gene3D" id="1.20.1280.50">
    <property type="match status" value="1"/>
</dbReference>
<dbReference type="Proteomes" id="UP000023152">
    <property type="component" value="Unassembled WGS sequence"/>
</dbReference>
<accession>X6MVQ6</accession>
<dbReference type="AlphaFoldDB" id="X6MVQ6"/>
<comment type="caution">
    <text evidence="3">The sequence shown here is derived from an EMBL/GenBank/DDBJ whole genome shotgun (WGS) entry which is preliminary data.</text>
</comment>
<dbReference type="InterPro" id="IPR001810">
    <property type="entry name" value="F-box_dom"/>
</dbReference>
<evidence type="ECO:0000256" key="1">
    <source>
        <dbReference type="SAM" id="MobiDB-lite"/>
    </source>
</evidence>
<feature type="compositionally biased region" description="Basic and acidic residues" evidence="1">
    <location>
        <begin position="1"/>
        <end position="12"/>
    </location>
</feature>
<evidence type="ECO:0000259" key="2">
    <source>
        <dbReference type="PROSITE" id="PS50181"/>
    </source>
</evidence>
<dbReference type="EMBL" id="ASPP01015791">
    <property type="protein sequence ID" value="ETO17899.1"/>
    <property type="molecule type" value="Genomic_DNA"/>
</dbReference>
<reference evidence="3 4" key="1">
    <citation type="journal article" date="2013" name="Curr. Biol.">
        <title>The Genome of the Foraminiferan Reticulomyxa filosa.</title>
        <authorList>
            <person name="Glockner G."/>
            <person name="Hulsmann N."/>
            <person name="Schleicher M."/>
            <person name="Noegel A.A."/>
            <person name="Eichinger L."/>
            <person name="Gallinger C."/>
            <person name="Pawlowski J."/>
            <person name="Sierra R."/>
            <person name="Euteneuer U."/>
            <person name="Pillet L."/>
            <person name="Moustafa A."/>
            <person name="Platzer M."/>
            <person name="Groth M."/>
            <person name="Szafranski K."/>
            <person name="Schliwa M."/>
        </authorList>
    </citation>
    <scope>NUCLEOTIDE SEQUENCE [LARGE SCALE GENOMIC DNA]</scope>
</reference>
<proteinExistence type="predicted"/>
<gene>
    <name evidence="3" type="ORF">RFI_19408</name>
</gene>
<dbReference type="PROSITE" id="PS50181">
    <property type="entry name" value="FBOX"/>
    <property type="match status" value="1"/>
</dbReference>
<feature type="domain" description="F-box" evidence="2">
    <location>
        <begin position="82"/>
        <end position="138"/>
    </location>
</feature>
<keyword evidence="4" id="KW-1185">Reference proteome</keyword>
<sequence>MKKVYSKSEKNLIKSSQGLVSRNVKSERRLKLETDGRGERKTKERQEKKGEARKNNGMTEERMKRRERREQRKKEEEEEKAVVQWLKLPNDALCSILRYFPFEILCSIFSRVSRKFQRLCKKPMSIGHIRMDKKFMQYVLIETRAAEAIKEKAGTVVESPESKEKTNTTALQELMKDKSNVQPKCDKCQLAHSCWYYVCS</sequence>
<dbReference type="Pfam" id="PF12937">
    <property type="entry name" value="F-box-like"/>
    <property type="match status" value="1"/>
</dbReference>
<feature type="compositionally biased region" description="Basic and acidic residues" evidence="1">
    <location>
        <begin position="24"/>
        <end position="75"/>
    </location>
</feature>
<feature type="region of interest" description="Disordered" evidence="1">
    <location>
        <begin position="1"/>
        <end position="76"/>
    </location>
</feature>
<name>X6MVQ6_RETFI</name>
<organism evidence="3 4">
    <name type="scientific">Reticulomyxa filosa</name>
    <dbReference type="NCBI Taxonomy" id="46433"/>
    <lineage>
        <taxon>Eukaryota</taxon>
        <taxon>Sar</taxon>
        <taxon>Rhizaria</taxon>
        <taxon>Retaria</taxon>
        <taxon>Foraminifera</taxon>
        <taxon>Monothalamids</taxon>
        <taxon>Reticulomyxidae</taxon>
        <taxon>Reticulomyxa</taxon>
    </lineage>
</organism>